<evidence type="ECO:0000259" key="1">
    <source>
        <dbReference type="Pfam" id="PF06114"/>
    </source>
</evidence>
<reference evidence="3 4" key="1">
    <citation type="submission" date="2015-09" db="EMBL/GenBank/DDBJ databases">
        <authorList>
            <consortium name="Pathogen Informatics"/>
        </authorList>
    </citation>
    <scope>NUCLEOTIDE SEQUENCE [LARGE SCALE GENOMIC DNA]</scope>
    <source>
        <strain evidence="3 4">2789STDY5834957</strain>
    </source>
</reference>
<feature type="domain" description="N-terminal" evidence="2">
    <location>
        <begin position="22"/>
        <end position="138"/>
    </location>
</feature>
<feature type="domain" description="IrrE N-terminal-like" evidence="1">
    <location>
        <begin position="180"/>
        <end position="245"/>
    </location>
</feature>
<evidence type="ECO:0000313" key="3">
    <source>
        <dbReference type="EMBL" id="CUQ33657.1"/>
    </source>
</evidence>
<dbReference type="Pfam" id="PF06114">
    <property type="entry name" value="Peptidase_M78"/>
    <property type="match status" value="1"/>
</dbReference>
<evidence type="ECO:0000259" key="2">
    <source>
        <dbReference type="Pfam" id="PF08401"/>
    </source>
</evidence>
<dbReference type="GO" id="GO:0003697">
    <property type="term" value="F:single-stranded DNA binding"/>
    <property type="evidence" value="ECO:0007669"/>
    <property type="project" value="InterPro"/>
</dbReference>
<name>A0A174VMN6_9FIRM</name>
<dbReference type="AlphaFoldDB" id="A0A174VMN6"/>
<organism evidence="3 4">
    <name type="scientific">Blautia obeum</name>
    <dbReference type="NCBI Taxonomy" id="40520"/>
    <lineage>
        <taxon>Bacteria</taxon>
        <taxon>Bacillati</taxon>
        <taxon>Bacillota</taxon>
        <taxon>Clostridia</taxon>
        <taxon>Lachnospirales</taxon>
        <taxon>Lachnospiraceae</taxon>
        <taxon>Blautia</taxon>
    </lineage>
</organism>
<dbReference type="Pfam" id="PF08401">
    <property type="entry name" value="ArdcN"/>
    <property type="match status" value="1"/>
</dbReference>
<sequence>MKNNTTDTKKPSRQEKVQALSEDLEKSIHEFMNGEKYMTFLSSMSKFHTYSLNNQLLIARQRPGATCCASYTTWNRLNRQVRKGESGIKIFCPAPYKSTVLRDAKDPATGKPCLLPDGSHKKEAVERIIPYFKVGYVFDISQTDGEALPEIANELTGDLDSSQKELKDALLKICPVPVTFQPIKGEAHGFYRRDTKEIVVDSTLSEKQSLKTLIHEMGHAMLHSTDIPDAPRDVSTREVQAESVAYVVCKYFGLDTSDYSFGYIAGWSSGRETKELKASLETIREASNSMIDQASAVLEKARAAKQPLEQTVKAVQGRCM</sequence>
<proteinExistence type="predicted"/>
<accession>A0A174VMN6</accession>
<evidence type="ECO:0000313" key="4">
    <source>
        <dbReference type="Proteomes" id="UP000095762"/>
    </source>
</evidence>
<dbReference type="InterPro" id="IPR010359">
    <property type="entry name" value="IrrE_HExxH"/>
</dbReference>
<dbReference type="Proteomes" id="UP000095762">
    <property type="component" value="Unassembled WGS sequence"/>
</dbReference>
<dbReference type="EMBL" id="CZBP01000031">
    <property type="protein sequence ID" value="CUQ33657.1"/>
    <property type="molecule type" value="Genomic_DNA"/>
</dbReference>
<protein>
    <submittedName>
        <fullName evidence="3">Antirestriction protein</fullName>
    </submittedName>
</protein>
<gene>
    <name evidence="3" type="ORF">ERS852569_03200</name>
</gene>
<dbReference type="Gene3D" id="1.10.10.2910">
    <property type="match status" value="1"/>
</dbReference>
<dbReference type="RefSeq" id="WP_055060367.1">
    <property type="nucleotide sequence ID" value="NZ_CZBP01000031.1"/>
</dbReference>
<dbReference type="InterPro" id="IPR013610">
    <property type="entry name" value="ArdC_N"/>
</dbReference>